<dbReference type="GeneID" id="110339213"/>
<dbReference type="PROSITE" id="PS00028">
    <property type="entry name" value="ZINC_FINGER_C2H2_1"/>
    <property type="match status" value="14"/>
</dbReference>
<dbReference type="Pfam" id="PF01352">
    <property type="entry name" value="KRAB"/>
    <property type="match status" value="2"/>
</dbReference>
<accession>A0ABM2WME4</accession>
<name>A0ABM2WME4_MESAU</name>
<dbReference type="Gene3D" id="3.30.160.60">
    <property type="entry name" value="Classic Zinc Finger"/>
    <property type="match status" value="17"/>
</dbReference>
<evidence type="ECO:0000256" key="4">
    <source>
        <dbReference type="ARBA" id="ARBA00022833"/>
    </source>
</evidence>
<feature type="domain" description="C2H2-type" evidence="6">
    <location>
        <begin position="780"/>
        <end position="807"/>
    </location>
</feature>
<feature type="domain" description="KRAB" evidence="7">
    <location>
        <begin position="587"/>
        <end position="658"/>
    </location>
</feature>
<dbReference type="SMART" id="SM00349">
    <property type="entry name" value="KRAB"/>
    <property type="match status" value="2"/>
</dbReference>
<evidence type="ECO:0000256" key="3">
    <source>
        <dbReference type="ARBA" id="ARBA00022771"/>
    </source>
</evidence>
<dbReference type="PROSITE" id="PS50157">
    <property type="entry name" value="ZINC_FINGER_C2H2_2"/>
    <property type="match status" value="16"/>
</dbReference>
<gene>
    <name evidence="9 10 11" type="primary">LOC110339213</name>
</gene>
<feature type="domain" description="C2H2-type" evidence="6">
    <location>
        <begin position="836"/>
        <end position="863"/>
    </location>
</feature>
<evidence type="ECO:0000256" key="1">
    <source>
        <dbReference type="ARBA" id="ARBA00022723"/>
    </source>
</evidence>
<sequence length="991" mass="113876">MAGSPINTSQGLLTFQDVAVDFTQEEWECLDSAQRTLYIDVMLENYSNLVSLGIISCKADLVPCLEQIQMACNVKKEEMVARPENHQMCSNSEEVLDQDSKRIVYEHVAIQPKSCKCNELDKMIGSSTWTLCKTNNTTENCYKYRCIQYHGDECTESVIFSRQENAHTGEEPCKCKDLGKSLSLFSNISQSHGIYPGNKEYKNSECHKSFGFPPKLVQLNIPNEEKPHQFGKCGKSLRTCSSLSIHQRAHTGEKLWKCTECDKSFNCLSDLKTHYRIHPGEKPFKCKKCDKSFTCYSSLKEHQNIHEGKLHKCQACDKSFTYFSSLREHQNIHDGKVYRCWKCDKSFTRCSSLRAHEKIHTGVKPFKCKECSKSFYMLSQLRKHDRIHTGEKPFKCRECDKSFSYCSSLREHQNMHAGKLYKCQICNKSFTRCSTLRTHEKIHTGEKPFNCKECGFVDSDCGLLPGGKAMPAACSQGLVLRMDAAQLQQSASYGMHVCLPGASGGHKRTLGPLHVDPRILTPVVWKSRTLTRPLTLSVTELDSILIFLIPRCEMSRSIPVFVPETETQRRATQRMDDYPVNVPQDPLTFRDVTVVLSQEEWECLDAAQRTLYMDVMLENYSNLVFVENHRPCGNHEKFQDQGLKHIVHHRHVNIQEISCKCMGKMIRESSQYTPYDTSDTAENYSTFRCGGHEDASVKSSVIERHKSGDSGEEPHTCKDCVNGSNLFPISQNQRIPSSLRIHQKNHSGEKPYKCNACGKCFYHLYQVKYHYKTHTAERAYKCSECHKGFSQLTHLRSHQTIHTGEKHYKCDGCGKCFSRLTYLRTHQRIHTGEKPYRCSECDKCFIQKAQLTIHQRIHTGEKPYRCSQCEKSFTCCSGLRKHQRIHTGEKPYKCSECEKSFASGSDLRRHQKIHTGEKPYKCSECDKCFIQKVQLRIHQRIHSGEEPYKCRECVKVFTHLSGLRKHQRVHSREGRFPLINNVARALSKFCS</sequence>
<dbReference type="PANTHER" id="PTHR24381">
    <property type="entry name" value="ZINC FINGER PROTEIN"/>
    <property type="match status" value="1"/>
</dbReference>
<dbReference type="PANTHER" id="PTHR24381:SF366">
    <property type="entry name" value="ZINC FINGER PROTEIN 383"/>
    <property type="match status" value="1"/>
</dbReference>
<dbReference type="InterPro" id="IPR036236">
    <property type="entry name" value="Znf_C2H2_sf"/>
</dbReference>
<keyword evidence="4" id="KW-0862">Zinc</keyword>
<dbReference type="SUPFAM" id="SSF109640">
    <property type="entry name" value="KRAB domain (Kruppel-associated box)"/>
    <property type="match status" value="2"/>
</dbReference>
<dbReference type="InterPro" id="IPR013087">
    <property type="entry name" value="Znf_C2H2_type"/>
</dbReference>
<feature type="domain" description="C2H2-type" evidence="6">
    <location>
        <begin position="256"/>
        <end position="283"/>
    </location>
</feature>
<evidence type="ECO:0000256" key="5">
    <source>
        <dbReference type="PROSITE-ProRule" id="PRU00042"/>
    </source>
</evidence>
<keyword evidence="3 5" id="KW-0863">Zinc-finger</keyword>
<feature type="domain" description="C2H2-type" evidence="6">
    <location>
        <begin position="366"/>
        <end position="393"/>
    </location>
</feature>
<reference evidence="9 10" key="1">
    <citation type="submission" date="2025-05" db="UniProtKB">
        <authorList>
            <consortium name="RefSeq"/>
        </authorList>
    </citation>
    <scope>IDENTIFICATION</scope>
    <source>
        <tissue evidence="9 10">Liver</tissue>
    </source>
</reference>
<dbReference type="InterPro" id="IPR001909">
    <property type="entry name" value="KRAB"/>
</dbReference>
<feature type="domain" description="C2H2-type" evidence="6">
    <location>
        <begin position="284"/>
        <end position="311"/>
    </location>
</feature>
<feature type="domain" description="C2H2-type" evidence="6">
    <location>
        <begin position="338"/>
        <end position="365"/>
    </location>
</feature>
<keyword evidence="1" id="KW-0479">Metal-binding</keyword>
<dbReference type="RefSeq" id="XP_040589823.1">
    <property type="nucleotide sequence ID" value="XM_040733889.1"/>
</dbReference>
<feature type="domain" description="C2H2-type" evidence="6">
    <location>
        <begin position="311"/>
        <end position="338"/>
    </location>
</feature>
<feature type="domain" description="C2H2-type" evidence="6">
    <location>
        <begin position="864"/>
        <end position="891"/>
    </location>
</feature>
<dbReference type="RefSeq" id="XP_040589824.1">
    <property type="nucleotide sequence ID" value="XM_040733890.1"/>
</dbReference>
<evidence type="ECO:0000313" key="11">
    <source>
        <dbReference type="RefSeq" id="XP_040589824.1"/>
    </source>
</evidence>
<dbReference type="PROSITE" id="PS50805">
    <property type="entry name" value="KRAB"/>
    <property type="match status" value="2"/>
</dbReference>
<protein>
    <submittedName>
        <fullName evidence="9 10">Zinc finger protein 675 isoform X1</fullName>
    </submittedName>
</protein>
<proteinExistence type="predicted"/>
<dbReference type="Proteomes" id="UP000886700">
    <property type="component" value="Unplaced"/>
</dbReference>
<keyword evidence="2" id="KW-0677">Repeat</keyword>
<dbReference type="Gene3D" id="6.10.140.140">
    <property type="match status" value="2"/>
</dbReference>
<dbReference type="CDD" id="cd07765">
    <property type="entry name" value="KRAB_A-box"/>
    <property type="match status" value="2"/>
</dbReference>
<feature type="domain" description="KRAB" evidence="7">
    <location>
        <begin position="13"/>
        <end position="84"/>
    </location>
</feature>
<feature type="domain" description="C2H2-type" evidence="6">
    <location>
        <begin position="808"/>
        <end position="835"/>
    </location>
</feature>
<feature type="domain" description="C2H2-type" evidence="6">
    <location>
        <begin position="752"/>
        <end position="779"/>
    </location>
</feature>
<feature type="domain" description="C2H2-type" evidence="6">
    <location>
        <begin position="948"/>
        <end position="975"/>
    </location>
</feature>
<evidence type="ECO:0000313" key="10">
    <source>
        <dbReference type="RefSeq" id="XP_040589823.1"/>
    </source>
</evidence>
<evidence type="ECO:0000313" key="8">
    <source>
        <dbReference type="Proteomes" id="UP000886700"/>
    </source>
</evidence>
<evidence type="ECO:0000256" key="2">
    <source>
        <dbReference type="ARBA" id="ARBA00022737"/>
    </source>
</evidence>
<feature type="domain" description="C2H2-type" evidence="6">
    <location>
        <begin position="394"/>
        <end position="421"/>
    </location>
</feature>
<dbReference type="RefSeq" id="XP_040589822.1">
    <property type="nucleotide sequence ID" value="XM_040733888.1"/>
</dbReference>
<dbReference type="Pfam" id="PF00096">
    <property type="entry name" value="zf-C2H2"/>
    <property type="match status" value="13"/>
</dbReference>
<keyword evidence="8" id="KW-1185">Reference proteome</keyword>
<evidence type="ECO:0000259" key="7">
    <source>
        <dbReference type="PROSITE" id="PS50805"/>
    </source>
</evidence>
<evidence type="ECO:0000313" key="9">
    <source>
        <dbReference type="RefSeq" id="XP_040589822.1"/>
    </source>
</evidence>
<dbReference type="InterPro" id="IPR036051">
    <property type="entry name" value="KRAB_dom_sf"/>
</dbReference>
<dbReference type="SUPFAM" id="SSF57667">
    <property type="entry name" value="beta-beta-alpha zinc fingers"/>
    <property type="match status" value="11"/>
</dbReference>
<organism evidence="8 10">
    <name type="scientific">Mesocricetus auratus</name>
    <name type="common">Golden hamster</name>
    <dbReference type="NCBI Taxonomy" id="10036"/>
    <lineage>
        <taxon>Eukaryota</taxon>
        <taxon>Metazoa</taxon>
        <taxon>Chordata</taxon>
        <taxon>Craniata</taxon>
        <taxon>Vertebrata</taxon>
        <taxon>Euteleostomi</taxon>
        <taxon>Mammalia</taxon>
        <taxon>Eutheria</taxon>
        <taxon>Euarchontoglires</taxon>
        <taxon>Glires</taxon>
        <taxon>Rodentia</taxon>
        <taxon>Myomorpha</taxon>
        <taxon>Muroidea</taxon>
        <taxon>Cricetidae</taxon>
        <taxon>Cricetinae</taxon>
        <taxon>Mesocricetus</taxon>
    </lineage>
</organism>
<feature type="domain" description="C2H2-type" evidence="6">
    <location>
        <begin position="228"/>
        <end position="255"/>
    </location>
</feature>
<dbReference type="SMART" id="SM00355">
    <property type="entry name" value="ZnF_C2H2"/>
    <property type="match status" value="16"/>
</dbReference>
<evidence type="ECO:0000259" key="6">
    <source>
        <dbReference type="PROSITE" id="PS50157"/>
    </source>
</evidence>
<feature type="domain" description="C2H2-type" evidence="6">
    <location>
        <begin position="421"/>
        <end position="448"/>
    </location>
</feature>
<feature type="domain" description="C2H2-type" evidence="6">
    <location>
        <begin position="920"/>
        <end position="947"/>
    </location>
</feature>
<feature type="domain" description="C2H2-type" evidence="6">
    <location>
        <begin position="892"/>
        <end position="919"/>
    </location>
</feature>